<dbReference type="InterPro" id="IPR000014">
    <property type="entry name" value="PAS"/>
</dbReference>
<dbReference type="Gene3D" id="1.10.287.130">
    <property type="match status" value="1"/>
</dbReference>
<feature type="domain" description="PAS" evidence="13">
    <location>
        <begin position="9"/>
        <end position="55"/>
    </location>
</feature>
<dbReference type="SMART" id="SM00387">
    <property type="entry name" value="HATPase_c"/>
    <property type="match status" value="1"/>
</dbReference>
<evidence type="ECO:0000259" key="14">
    <source>
        <dbReference type="PROSITE" id="PS50113"/>
    </source>
</evidence>
<dbReference type="InterPro" id="IPR036890">
    <property type="entry name" value="HATPase_C_sf"/>
</dbReference>
<comment type="catalytic activity">
    <reaction evidence="1">
        <text>ATP + protein L-histidine = ADP + protein N-phospho-L-histidine.</text>
        <dbReference type="EC" id="2.7.13.3"/>
    </reaction>
</comment>
<dbReference type="InterPro" id="IPR003661">
    <property type="entry name" value="HisK_dim/P_dom"/>
</dbReference>
<evidence type="ECO:0000256" key="9">
    <source>
        <dbReference type="ARBA" id="ARBA00022840"/>
    </source>
</evidence>
<name>A0A1F5YHD5_9BACT</name>
<feature type="domain" description="Histidine kinase" evidence="12">
    <location>
        <begin position="137"/>
        <end position="357"/>
    </location>
</feature>
<dbReference type="InterPro" id="IPR050351">
    <property type="entry name" value="BphY/WalK/GraS-like"/>
</dbReference>
<dbReference type="GO" id="GO:0000155">
    <property type="term" value="F:phosphorelay sensor kinase activity"/>
    <property type="evidence" value="ECO:0007669"/>
    <property type="project" value="InterPro"/>
</dbReference>
<evidence type="ECO:0000256" key="10">
    <source>
        <dbReference type="ARBA" id="ARBA00023012"/>
    </source>
</evidence>
<evidence type="ECO:0000256" key="8">
    <source>
        <dbReference type="ARBA" id="ARBA00022777"/>
    </source>
</evidence>
<evidence type="ECO:0000313" key="16">
    <source>
        <dbReference type="Proteomes" id="UP000178230"/>
    </source>
</evidence>
<dbReference type="CDD" id="cd00130">
    <property type="entry name" value="PAS"/>
    <property type="match status" value="1"/>
</dbReference>
<dbReference type="PROSITE" id="PS50112">
    <property type="entry name" value="PAS"/>
    <property type="match status" value="1"/>
</dbReference>
<dbReference type="GO" id="GO:0005886">
    <property type="term" value="C:plasma membrane"/>
    <property type="evidence" value="ECO:0007669"/>
    <property type="project" value="UniProtKB-SubCell"/>
</dbReference>
<dbReference type="GO" id="GO:0004721">
    <property type="term" value="F:phosphoprotein phosphatase activity"/>
    <property type="evidence" value="ECO:0007669"/>
    <property type="project" value="TreeGrafter"/>
</dbReference>
<gene>
    <name evidence="15" type="ORF">A2Y99_04325</name>
</gene>
<comment type="subcellular location">
    <subcellularLocation>
        <location evidence="2">Cell membrane</location>
    </subcellularLocation>
</comment>
<dbReference type="SUPFAM" id="SSF55874">
    <property type="entry name" value="ATPase domain of HSP90 chaperone/DNA topoisomerase II/histidine kinase"/>
    <property type="match status" value="1"/>
</dbReference>
<dbReference type="SUPFAM" id="SSF47384">
    <property type="entry name" value="Homodimeric domain of signal transducing histidine kinase"/>
    <property type="match status" value="1"/>
</dbReference>
<dbReference type="FunFam" id="3.30.565.10:FF:000023">
    <property type="entry name" value="PAS domain-containing sensor histidine kinase"/>
    <property type="match status" value="1"/>
</dbReference>
<keyword evidence="9" id="KW-0067">ATP-binding</keyword>
<accession>A0A1F5YHD5</accession>
<dbReference type="CDD" id="cd00075">
    <property type="entry name" value="HATPase"/>
    <property type="match status" value="1"/>
</dbReference>
<dbReference type="Pfam" id="PF02518">
    <property type="entry name" value="HATPase_c"/>
    <property type="match status" value="1"/>
</dbReference>
<keyword evidence="5" id="KW-0597">Phosphoprotein</keyword>
<keyword evidence="10" id="KW-0902">Two-component regulatory system</keyword>
<dbReference type="Gene3D" id="3.30.450.20">
    <property type="entry name" value="PAS domain"/>
    <property type="match status" value="1"/>
</dbReference>
<dbReference type="PANTHER" id="PTHR45453:SF1">
    <property type="entry name" value="PHOSPHATE REGULON SENSOR PROTEIN PHOR"/>
    <property type="match status" value="1"/>
</dbReference>
<evidence type="ECO:0000256" key="6">
    <source>
        <dbReference type="ARBA" id="ARBA00022679"/>
    </source>
</evidence>
<dbReference type="AlphaFoldDB" id="A0A1F5YHD5"/>
<dbReference type="Proteomes" id="UP000178230">
    <property type="component" value="Unassembled WGS sequence"/>
</dbReference>
<dbReference type="NCBIfam" id="TIGR00229">
    <property type="entry name" value="sensory_box"/>
    <property type="match status" value="1"/>
</dbReference>
<evidence type="ECO:0000256" key="7">
    <source>
        <dbReference type="ARBA" id="ARBA00022741"/>
    </source>
</evidence>
<dbReference type="Gene3D" id="3.30.565.10">
    <property type="entry name" value="Histidine kinase-like ATPase, C-terminal domain"/>
    <property type="match status" value="1"/>
</dbReference>
<dbReference type="InterPro" id="IPR036097">
    <property type="entry name" value="HisK_dim/P_sf"/>
</dbReference>
<keyword evidence="8" id="KW-0418">Kinase</keyword>
<evidence type="ECO:0000256" key="3">
    <source>
        <dbReference type="ARBA" id="ARBA00012438"/>
    </source>
</evidence>
<dbReference type="InterPro" id="IPR005467">
    <property type="entry name" value="His_kinase_dom"/>
</dbReference>
<feature type="domain" description="PAC" evidence="14">
    <location>
        <begin position="80"/>
        <end position="133"/>
    </location>
</feature>
<dbReference type="InterPro" id="IPR004358">
    <property type="entry name" value="Sig_transdc_His_kin-like_C"/>
</dbReference>
<dbReference type="GO" id="GO:0016036">
    <property type="term" value="P:cellular response to phosphate starvation"/>
    <property type="evidence" value="ECO:0007669"/>
    <property type="project" value="TreeGrafter"/>
</dbReference>
<dbReference type="GO" id="GO:0005524">
    <property type="term" value="F:ATP binding"/>
    <property type="evidence" value="ECO:0007669"/>
    <property type="project" value="UniProtKB-KW"/>
</dbReference>
<keyword evidence="6" id="KW-0808">Transferase</keyword>
<dbReference type="InterPro" id="IPR000700">
    <property type="entry name" value="PAS-assoc_C"/>
</dbReference>
<dbReference type="PRINTS" id="PR00344">
    <property type="entry name" value="BCTRLSENSOR"/>
</dbReference>
<dbReference type="InterPro" id="IPR035965">
    <property type="entry name" value="PAS-like_dom_sf"/>
</dbReference>
<proteinExistence type="predicted"/>
<dbReference type="InterPro" id="IPR003594">
    <property type="entry name" value="HATPase_dom"/>
</dbReference>
<dbReference type="EC" id="2.7.13.3" evidence="3"/>
<dbReference type="SMART" id="SM00388">
    <property type="entry name" value="HisKA"/>
    <property type="match status" value="1"/>
</dbReference>
<dbReference type="PROSITE" id="PS50109">
    <property type="entry name" value="HIS_KIN"/>
    <property type="match status" value="1"/>
</dbReference>
<dbReference type="Pfam" id="PF00512">
    <property type="entry name" value="HisKA"/>
    <property type="match status" value="1"/>
</dbReference>
<dbReference type="EMBL" id="MFIY01000047">
    <property type="protein sequence ID" value="OGF99564.1"/>
    <property type="molecule type" value="Genomic_DNA"/>
</dbReference>
<dbReference type="CDD" id="cd00082">
    <property type="entry name" value="HisKA"/>
    <property type="match status" value="1"/>
</dbReference>
<reference evidence="15 16" key="1">
    <citation type="journal article" date="2016" name="Nat. Commun.">
        <title>Thousands of microbial genomes shed light on interconnected biogeochemical processes in an aquifer system.</title>
        <authorList>
            <person name="Anantharaman K."/>
            <person name="Brown C.T."/>
            <person name="Hug L.A."/>
            <person name="Sharon I."/>
            <person name="Castelle C.J."/>
            <person name="Probst A.J."/>
            <person name="Thomas B.C."/>
            <person name="Singh A."/>
            <person name="Wilkins M.J."/>
            <person name="Karaoz U."/>
            <person name="Brodie E.L."/>
            <person name="Williams K.H."/>
            <person name="Hubbard S.S."/>
            <person name="Banfield J.F."/>
        </authorList>
    </citation>
    <scope>NUCLEOTIDE SEQUENCE [LARGE SCALE GENOMIC DNA]</scope>
</reference>
<dbReference type="PANTHER" id="PTHR45453">
    <property type="entry name" value="PHOSPHATE REGULON SENSOR PROTEIN PHOR"/>
    <property type="match status" value="1"/>
</dbReference>
<evidence type="ECO:0000256" key="2">
    <source>
        <dbReference type="ARBA" id="ARBA00004236"/>
    </source>
</evidence>
<sequence>MTDINDTRSNNLFRLATDNSFNQIIFTDADGKILYANTSSKKVSGYNPTELIGHTPKIWGGLMNKSFYENLWKTIKMEKKTFRSEVVNRNKTGDKYFASIIIIPITEKNEIQGYIGVEQDITDIRELDKKKTEFLSIASHQLRTPLGSMRWNLEMLLEEEFGKLPADAKTVLKQIYESNLRMINLVNDYLSVSRIEQGRVFDEPKSTDISKLIKQVAIEIETEAQKKSVVGEMRFDKTVIPKITIDPKRLHEVLHNLLTNAIKYNRKNGKIIIKVERKKNFIKISITDNGIGIPMKEKKKIFSKYFRAVNAQLNTNEGTGLGLFIVKSYVEAWGGKVGFESQVKKGTTFYFTLPLIPHHGNLSKNL</sequence>
<dbReference type="Pfam" id="PF13426">
    <property type="entry name" value="PAS_9"/>
    <property type="match status" value="1"/>
</dbReference>
<evidence type="ECO:0000256" key="11">
    <source>
        <dbReference type="ARBA" id="ARBA00023136"/>
    </source>
</evidence>
<organism evidence="15 16">
    <name type="scientific">Candidatus Gottesmanbacteria bacterium RBG_13_37_7</name>
    <dbReference type="NCBI Taxonomy" id="1798369"/>
    <lineage>
        <taxon>Bacteria</taxon>
        <taxon>Candidatus Gottesmaniibacteriota</taxon>
    </lineage>
</organism>
<evidence type="ECO:0000259" key="13">
    <source>
        <dbReference type="PROSITE" id="PS50112"/>
    </source>
</evidence>
<evidence type="ECO:0000256" key="1">
    <source>
        <dbReference type="ARBA" id="ARBA00000085"/>
    </source>
</evidence>
<keyword evidence="7" id="KW-0547">Nucleotide-binding</keyword>
<evidence type="ECO:0000256" key="5">
    <source>
        <dbReference type="ARBA" id="ARBA00022553"/>
    </source>
</evidence>
<dbReference type="SUPFAM" id="SSF55785">
    <property type="entry name" value="PYP-like sensor domain (PAS domain)"/>
    <property type="match status" value="1"/>
</dbReference>
<evidence type="ECO:0000313" key="15">
    <source>
        <dbReference type="EMBL" id="OGF99564.1"/>
    </source>
</evidence>
<dbReference type="SMART" id="SM00091">
    <property type="entry name" value="PAS"/>
    <property type="match status" value="1"/>
</dbReference>
<dbReference type="PROSITE" id="PS50113">
    <property type="entry name" value="PAC"/>
    <property type="match status" value="1"/>
</dbReference>
<comment type="caution">
    <text evidence="15">The sequence shown here is derived from an EMBL/GenBank/DDBJ whole genome shotgun (WGS) entry which is preliminary data.</text>
</comment>
<protein>
    <recommendedName>
        <fullName evidence="3">histidine kinase</fullName>
        <ecNumber evidence="3">2.7.13.3</ecNumber>
    </recommendedName>
</protein>
<keyword evidence="11" id="KW-0472">Membrane</keyword>
<evidence type="ECO:0000259" key="12">
    <source>
        <dbReference type="PROSITE" id="PS50109"/>
    </source>
</evidence>
<keyword evidence="4" id="KW-1003">Cell membrane</keyword>
<evidence type="ECO:0000256" key="4">
    <source>
        <dbReference type="ARBA" id="ARBA00022475"/>
    </source>
</evidence>